<dbReference type="Proteomes" id="UP000826656">
    <property type="component" value="Unassembled WGS sequence"/>
</dbReference>
<protein>
    <submittedName>
        <fullName evidence="1">Uncharacterized protein</fullName>
    </submittedName>
</protein>
<keyword evidence="2" id="KW-1185">Reference proteome</keyword>
<gene>
    <name evidence="1" type="ORF">KY290_029761</name>
</gene>
<comment type="caution">
    <text evidence="1">The sequence shown here is derived from an EMBL/GenBank/DDBJ whole genome shotgun (WGS) entry which is preliminary data.</text>
</comment>
<accession>A0ABQ7UM03</accession>
<dbReference type="EMBL" id="JAIVGD010000019">
    <property type="protein sequence ID" value="KAH0750529.1"/>
    <property type="molecule type" value="Genomic_DNA"/>
</dbReference>
<organism evidence="1 2">
    <name type="scientific">Solanum tuberosum</name>
    <name type="common">Potato</name>
    <dbReference type="NCBI Taxonomy" id="4113"/>
    <lineage>
        <taxon>Eukaryota</taxon>
        <taxon>Viridiplantae</taxon>
        <taxon>Streptophyta</taxon>
        <taxon>Embryophyta</taxon>
        <taxon>Tracheophyta</taxon>
        <taxon>Spermatophyta</taxon>
        <taxon>Magnoliopsida</taxon>
        <taxon>eudicotyledons</taxon>
        <taxon>Gunneridae</taxon>
        <taxon>Pentapetalae</taxon>
        <taxon>asterids</taxon>
        <taxon>lamiids</taxon>
        <taxon>Solanales</taxon>
        <taxon>Solanaceae</taxon>
        <taxon>Solanoideae</taxon>
        <taxon>Solaneae</taxon>
        <taxon>Solanum</taxon>
    </lineage>
</organism>
<proteinExistence type="predicted"/>
<evidence type="ECO:0000313" key="1">
    <source>
        <dbReference type="EMBL" id="KAH0750529.1"/>
    </source>
</evidence>
<reference evidence="1 2" key="1">
    <citation type="journal article" date="2021" name="bioRxiv">
        <title>Chromosome-scale and haplotype-resolved genome assembly of a tetraploid potato cultivar.</title>
        <authorList>
            <person name="Sun H."/>
            <person name="Jiao W.-B."/>
            <person name="Krause K."/>
            <person name="Campoy J.A."/>
            <person name="Goel M."/>
            <person name="Folz-Donahue K."/>
            <person name="Kukat C."/>
            <person name="Huettel B."/>
            <person name="Schneeberger K."/>
        </authorList>
    </citation>
    <scope>NUCLEOTIDE SEQUENCE [LARGE SCALE GENOMIC DNA]</scope>
    <source>
        <strain evidence="1">SolTubOtavaFocal</strain>
        <tissue evidence="1">Leaves</tissue>
    </source>
</reference>
<name>A0ABQ7UM03_SOLTU</name>
<sequence length="191" mass="21818">MKKTPENEFLYVFIAWPIVVVDASHLKSAYTGAFVSANTLDGAANEQLSEVFYTMAKAYTQTDFDKLMKRVEQFDVRVKNYLELVGNVKWARLYTPVPRGLVMMSNIAECINSTLVVARELPIFDFLEQVRLMFARWNCTNRKNASCTFTLLGKKFQEMLVLNESKSGRMTVVPSTDYIYSVSDKGKSYIV</sequence>
<evidence type="ECO:0000313" key="2">
    <source>
        <dbReference type="Proteomes" id="UP000826656"/>
    </source>
</evidence>